<evidence type="ECO:0000313" key="2">
    <source>
        <dbReference type="EMBL" id="KAG3227405.1"/>
    </source>
</evidence>
<comment type="caution">
    <text evidence="2">The sequence shown here is derived from an EMBL/GenBank/DDBJ whole genome shotgun (WGS) entry which is preliminary data.</text>
</comment>
<sequence>MVKTGLRCLLPCASAAFTPMWLRLALVKCPGVCFVGASRENTACANAVARSRQTLAS</sequence>
<accession>A0A8T1IPQ2</accession>
<dbReference type="EMBL" id="RCMV01000035">
    <property type="protein sequence ID" value="KAG3227405.1"/>
    <property type="molecule type" value="Genomic_DNA"/>
</dbReference>
<evidence type="ECO:0008006" key="4">
    <source>
        <dbReference type="Google" id="ProtNLM"/>
    </source>
</evidence>
<dbReference type="Proteomes" id="UP000760860">
    <property type="component" value="Unassembled WGS sequence"/>
</dbReference>
<protein>
    <recommendedName>
        <fullName evidence="4">Secreted protein</fullName>
    </recommendedName>
</protein>
<dbReference type="AlphaFoldDB" id="A0A8T1IPQ2"/>
<organism evidence="2 3">
    <name type="scientific">Phytophthora cactorum</name>
    <dbReference type="NCBI Taxonomy" id="29920"/>
    <lineage>
        <taxon>Eukaryota</taxon>
        <taxon>Sar</taxon>
        <taxon>Stramenopiles</taxon>
        <taxon>Oomycota</taxon>
        <taxon>Peronosporomycetes</taxon>
        <taxon>Peronosporales</taxon>
        <taxon>Peronosporaceae</taxon>
        <taxon>Phytophthora</taxon>
    </lineage>
</organism>
<proteinExistence type="predicted"/>
<reference evidence="2" key="1">
    <citation type="submission" date="2018-05" db="EMBL/GenBank/DDBJ databases">
        <title>Effector identification in a new, highly contiguous assembly of the strawberry crown rot pathogen Phytophthora cactorum.</title>
        <authorList>
            <person name="Armitage A.D."/>
            <person name="Nellist C.F."/>
            <person name="Bates H."/>
            <person name="Vickerstaff R.J."/>
            <person name="Harrison R.J."/>
        </authorList>
    </citation>
    <scope>NUCLEOTIDE SEQUENCE</scope>
    <source>
        <strain evidence="2">P421</strain>
    </source>
</reference>
<keyword evidence="1" id="KW-0732">Signal</keyword>
<evidence type="ECO:0000256" key="1">
    <source>
        <dbReference type="SAM" id="SignalP"/>
    </source>
</evidence>
<gene>
    <name evidence="2" type="ORF">PC129_g2043</name>
</gene>
<name>A0A8T1IPQ2_9STRA</name>
<evidence type="ECO:0000313" key="3">
    <source>
        <dbReference type="Proteomes" id="UP000760860"/>
    </source>
</evidence>
<feature type="signal peptide" evidence="1">
    <location>
        <begin position="1"/>
        <end position="15"/>
    </location>
</feature>
<feature type="chain" id="PRO_5035759701" description="Secreted protein" evidence="1">
    <location>
        <begin position="16"/>
        <end position="57"/>
    </location>
</feature>